<evidence type="ECO:0000259" key="4">
    <source>
        <dbReference type="Pfam" id="PF03364"/>
    </source>
</evidence>
<keyword evidence="6" id="KW-0131">Cell cycle</keyword>
<dbReference type="Proteomes" id="UP000028725">
    <property type="component" value="Unassembled WGS sequence"/>
</dbReference>
<dbReference type="SUPFAM" id="SSF55961">
    <property type="entry name" value="Bet v1-like"/>
    <property type="match status" value="1"/>
</dbReference>
<dbReference type="InterPro" id="IPR036291">
    <property type="entry name" value="NAD(P)-bd_dom_sf"/>
</dbReference>
<dbReference type="InterPro" id="IPR010099">
    <property type="entry name" value="SDR39U1"/>
</dbReference>
<feature type="domain" description="Coenzyme Q-binding protein COQ10 START" evidence="4">
    <location>
        <begin position="13"/>
        <end position="136"/>
    </location>
</feature>
<dbReference type="PATRIC" id="fig|394096.3.peg.4319"/>
<dbReference type="Pfam" id="PF03364">
    <property type="entry name" value="Polyketide_cyc"/>
    <property type="match status" value="1"/>
</dbReference>
<dbReference type="Gene3D" id="3.30.530.20">
    <property type="match status" value="1"/>
</dbReference>
<dbReference type="NCBIfam" id="TIGR01777">
    <property type="entry name" value="yfcH"/>
    <property type="match status" value="1"/>
</dbReference>
<dbReference type="SUPFAM" id="SSF51735">
    <property type="entry name" value="NAD(P)-binding Rossmann-fold domains"/>
    <property type="match status" value="1"/>
</dbReference>
<evidence type="ECO:0000313" key="7">
    <source>
        <dbReference type="Proteomes" id="UP000028725"/>
    </source>
</evidence>
<dbReference type="InterPro" id="IPR001509">
    <property type="entry name" value="Epimerase_deHydtase"/>
</dbReference>
<proteinExistence type="inferred from homology"/>
<dbReference type="Pfam" id="PF08338">
    <property type="entry name" value="DUF1731"/>
    <property type="match status" value="1"/>
</dbReference>
<organism evidence="6 7">
    <name type="scientific">Hyalangium minutum</name>
    <dbReference type="NCBI Taxonomy" id="394096"/>
    <lineage>
        <taxon>Bacteria</taxon>
        <taxon>Pseudomonadati</taxon>
        <taxon>Myxococcota</taxon>
        <taxon>Myxococcia</taxon>
        <taxon>Myxococcales</taxon>
        <taxon>Cystobacterineae</taxon>
        <taxon>Archangiaceae</taxon>
        <taxon>Hyalangium</taxon>
    </lineage>
</organism>
<reference evidence="6 7" key="1">
    <citation type="submission" date="2014-04" db="EMBL/GenBank/DDBJ databases">
        <title>Genome assembly of Hyalangium minutum DSM 14724.</title>
        <authorList>
            <person name="Sharma G."/>
            <person name="Subramanian S."/>
        </authorList>
    </citation>
    <scope>NUCLEOTIDE SEQUENCE [LARGE SCALE GENOMIC DNA]</scope>
    <source>
        <strain evidence="6 7">DSM 14724</strain>
    </source>
</reference>
<dbReference type="InterPro" id="IPR013549">
    <property type="entry name" value="DUF1731"/>
</dbReference>
<dbReference type="InterPro" id="IPR005031">
    <property type="entry name" value="COQ10_START"/>
</dbReference>
<dbReference type="PANTHER" id="PTHR11092:SF0">
    <property type="entry name" value="EPIMERASE FAMILY PROTEIN SDR39U1"/>
    <property type="match status" value="1"/>
</dbReference>
<dbReference type="RefSeq" id="WP_044190719.1">
    <property type="nucleotide sequence ID" value="NZ_JMCB01000007.1"/>
</dbReference>
<evidence type="ECO:0000256" key="2">
    <source>
        <dbReference type="ARBA" id="ARBA00009353"/>
    </source>
</evidence>
<dbReference type="OrthoDB" id="9801773at2"/>
<dbReference type="Gene3D" id="3.40.50.720">
    <property type="entry name" value="NAD(P)-binding Rossmann-like Domain"/>
    <property type="match status" value="1"/>
</dbReference>
<dbReference type="AlphaFoldDB" id="A0A085WJD2"/>
<dbReference type="PANTHER" id="PTHR11092">
    <property type="entry name" value="SUGAR NUCLEOTIDE EPIMERASE RELATED"/>
    <property type="match status" value="1"/>
</dbReference>
<name>A0A085WJD2_9BACT</name>
<comment type="similarity">
    <text evidence="1">Belongs to the ribosome association toxin RatA family.</text>
</comment>
<dbReference type="EMBL" id="JMCB01000007">
    <property type="protein sequence ID" value="KFE67795.1"/>
    <property type="molecule type" value="Genomic_DNA"/>
</dbReference>
<dbReference type="Pfam" id="PF01370">
    <property type="entry name" value="Epimerase"/>
    <property type="match status" value="1"/>
</dbReference>
<evidence type="ECO:0000259" key="5">
    <source>
        <dbReference type="Pfam" id="PF08338"/>
    </source>
</evidence>
<evidence type="ECO:0000256" key="1">
    <source>
        <dbReference type="ARBA" id="ARBA00008918"/>
    </source>
</evidence>
<comment type="caution">
    <text evidence="6">The sequence shown here is derived from an EMBL/GenBank/DDBJ whole genome shotgun (WGS) entry which is preliminary data.</text>
</comment>
<evidence type="ECO:0000259" key="3">
    <source>
        <dbReference type="Pfam" id="PF01370"/>
    </source>
</evidence>
<gene>
    <name evidence="6" type="ORF">DB31_8278</name>
</gene>
<dbReference type="GO" id="GO:0051301">
    <property type="term" value="P:cell division"/>
    <property type="evidence" value="ECO:0007669"/>
    <property type="project" value="UniProtKB-KW"/>
</dbReference>
<accession>A0A085WJD2</accession>
<evidence type="ECO:0000313" key="6">
    <source>
        <dbReference type="EMBL" id="KFE67795.1"/>
    </source>
</evidence>
<comment type="similarity">
    <text evidence="2">Belongs to the NAD(P)-dependent epimerase/dehydratase family. SDR39U1 subfamily.</text>
</comment>
<protein>
    <submittedName>
        <fullName evidence="6">Cell division inhibitor</fullName>
    </submittedName>
</protein>
<dbReference type="InterPro" id="IPR023393">
    <property type="entry name" value="START-like_dom_sf"/>
</dbReference>
<dbReference type="STRING" id="394096.DB31_8278"/>
<sequence>MGKSRMFDARSRMPVPATEVFAWHAREGAFERLTPPWDAVEVVERSGSGIQPGTRLKIRMKIGPVPQTWEAEHTKYVEGSLFQDAQVSGPFERWVHTHRMWPEPPSSSVLEDEVVYALPMGLPGRLAGGGMVRRRLERVFTYRHALTREDLRRHALYAGQGPLTVGVTGATGLVGSALVPFLTTGGHVVRRLVRGRADKARGDVAWNPDKGEIDTAALEGVDAVVHLAGANVGQKWTPETKELILRSRTEGTRVLSEALARLQKKPQVLVCAAAIGIYGDRGDEVVTEESPPGAGFLADVCKQWEASTAAAEAAGIRVVHLRIGVVLDPRGGALAKLLPPTLMGGGGPVGGGQQWLSWISLEDVLGLIQLALFNRELRGPMNAVAPQAVRQGELARTLGRVVSRPAVLPVPAAAIQALFGEMGKETVLSSTHVRPTVAERLGFSFIHPQLEGALRFTLGRTQGGLEFTHSDAPDPS</sequence>
<feature type="domain" description="NAD-dependent epimerase/dehydratase" evidence="3">
    <location>
        <begin position="167"/>
        <end position="374"/>
    </location>
</feature>
<dbReference type="CDD" id="cd07820">
    <property type="entry name" value="SRPBCC_3"/>
    <property type="match status" value="1"/>
</dbReference>
<keyword evidence="6" id="KW-0132">Cell division</keyword>
<keyword evidence="7" id="KW-1185">Reference proteome</keyword>
<feature type="domain" description="DUF1731" evidence="5">
    <location>
        <begin position="410"/>
        <end position="455"/>
    </location>
</feature>